<dbReference type="Pfam" id="PF12746">
    <property type="entry name" value="GNAT_acetyltran"/>
    <property type="match status" value="1"/>
</dbReference>
<dbReference type="Proteomes" id="UP001235343">
    <property type="component" value="Unassembled WGS sequence"/>
</dbReference>
<dbReference type="EC" id="2.3.1.-" evidence="2"/>
<keyword evidence="2" id="KW-0808">Transferase</keyword>
<protein>
    <submittedName>
        <fullName evidence="2">GNAT family N-acetyltransferase</fullName>
        <ecNumber evidence="2">2.3.1.-</ecNumber>
    </submittedName>
</protein>
<dbReference type="EMBL" id="JASTZU010000011">
    <property type="protein sequence ID" value="MDL4839186.1"/>
    <property type="molecule type" value="Genomic_DNA"/>
</dbReference>
<dbReference type="Gene3D" id="3.40.630.30">
    <property type="match status" value="1"/>
</dbReference>
<organism evidence="2 3">
    <name type="scientific">Aquibacillus rhizosphaerae</name>
    <dbReference type="NCBI Taxonomy" id="3051431"/>
    <lineage>
        <taxon>Bacteria</taxon>
        <taxon>Bacillati</taxon>
        <taxon>Bacillota</taxon>
        <taxon>Bacilli</taxon>
        <taxon>Bacillales</taxon>
        <taxon>Bacillaceae</taxon>
        <taxon>Aquibacillus</taxon>
    </lineage>
</organism>
<reference evidence="2 3" key="1">
    <citation type="submission" date="2023-06" db="EMBL/GenBank/DDBJ databases">
        <title>Aquibacillus rhizosphaerae LR5S19.</title>
        <authorList>
            <person name="Sun J.-Q."/>
        </authorList>
    </citation>
    <scope>NUCLEOTIDE SEQUENCE [LARGE SCALE GENOMIC DNA]</scope>
    <source>
        <strain evidence="2 3">LR5S19</strain>
    </source>
</reference>
<dbReference type="GO" id="GO:0016746">
    <property type="term" value="F:acyltransferase activity"/>
    <property type="evidence" value="ECO:0007669"/>
    <property type="project" value="UniProtKB-KW"/>
</dbReference>
<accession>A0ABT7L044</accession>
<name>A0ABT7L044_9BACI</name>
<dbReference type="RefSeq" id="WP_285930042.1">
    <property type="nucleotide sequence ID" value="NZ_JASTZU010000011.1"/>
</dbReference>
<dbReference type="InterPro" id="IPR000182">
    <property type="entry name" value="GNAT_dom"/>
</dbReference>
<keyword evidence="2" id="KW-0012">Acyltransferase</keyword>
<keyword evidence="3" id="KW-1185">Reference proteome</keyword>
<proteinExistence type="predicted"/>
<evidence type="ECO:0000259" key="1">
    <source>
        <dbReference type="PROSITE" id="PS51186"/>
    </source>
</evidence>
<gene>
    <name evidence="2" type="ORF">QQS35_01750</name>
</gene>
<sequence length="263" mass="30491">MIRQLTEADNQQCQQLIQQRPAENLFIIGDIEAYGYKQTFQKIWGDFDNQNQLRAVLLKYEKNYLPFSLDEYNAAGFAAIMNQDDDFKMLSGLKQVTEKLEPFLSRKITQKKQLYYAKCTNTSQMEEIEADDIKQVSFDDLPRLKELLTSIPEFDNIQFNVESKKRNMEQGVTRAYYIESDGKMVSTASTTAENSKSAMIVAVATDEQYKKRGYASKCVTKLCLDVLNEGKELCLFYDNPTAGKIYKRIGFEDIGYWTMYYFD</sequence>
<dbReference type="InterPro" id="IPR016181">
    <property type="entry name" value="Acyl_CoA_acyltransferase"/>
</dbReference>
<evidence type="ECO:0000313" key="3">
    <source>
        <dbReference type="Proteomes" id="UP001235343"/>
    </source>
</evidence>
<feature type="domain" description="N-acetyltransferase" evidence="1">
    <location>
        <begin position="131"/>
        <end position="263"/>
    </location>
</feature>
<evidence type="ECO:0000313" key="2">
    <source>
        <dbReference type="EMBL" id="MDL4839186.1"/>
    </source>
</evidence>
<dbReference type="PROSITE" id="PS51186">
    <property type="entry name" value="GNAT"/>
    <property type="match status" value="1"/>
</dbReference>
<dbReference type="InterPro" id="IPR027365">
    <property type="entry name" value="GNAT_acetyltra_YdfB-like"/>
</dbReference>
<dbReference type="SUPFAM" id="SSF55729">
    <property type="entry name" value="Acyl-CoA N-acyltransferases (Nat)"/>
    <property type="match status" value="1"/>
</dbReference>
<comment type="caution">
    <text evidence="2">The sequence shown here is derived from an EMBL/GenBank/DDBJ whole genome shotgun (WGS) entry which is preliminary data.</text>
</comment>